<feature type="domain" description="Fibronectin type-III" evidence="5">
    <location>
        <begin position="720"/>
        <end position="813"/>
    </location>
</feature>
<evidence type="ECO:0000256" key="3">
    <source>
        <dbReference type="SAM" id="MobiDB-lite"/>
    </source>
</evidence>
<dbReference type="PANTHER" id="PTHR32305:SF15">
    <property type="entry name" value="PROTEIN RHSA-RELATED"/>
    <property type="match status" value="1"/>
</dbReference>
<feature type="region of interest" description="Disordered" evidence="3">
    <location>
        <begin position="800"/>
        <end position="824"/>
    </location>
</feature>
<dbReference type="InterPro" id="IPR006530">
    <property type="entry name" value="YD"/>
</dbReference>
<dbReference type="Pfam" id="PF25023">
    <property type="entry name" value="TEN_YD-shell"/>
    <property type="match status" value="4"/>
</dbReference>
<dbReference type="Gene3D" id="2.180.10.10">
    <property type="entry name" value="RHS repeat-associated core"/>
    <property type="match status" value="3"/>
</dbReference>
<dbReference type="KEGG" id="pfer:IRI77_25940"/>
<keyword evidence="7" id="KW-1185">Reference proteome</keyword>
<dbReference type="InterPro" id="IPR036116">
    <property type="entry name" value="FN3_sf"/>
</dbReference>
<dbReference type="InterPro" id="IPR031325">
    <property type="entry name" value="RHS_repeat"/>
</dbReference>
<feature type="signal peptide" evidence="4">
    <location>
        <begin position="1"/>
        <end position="23"/>
    </location>
</feature>
<dbReference type="Pfam" id="PF05593">
    <property type="entry name" value="RHS_repeat"/>
    <property type="match status" value="1"/>
</dbReference>
<dbReference type="InterPro" id="IPR056823">
    <property type="entry name" value="TEN-like_YD-shell"/>
</dbReference>
<evidence type="ECO:0000259" key="5">
    <source>
        <dbReference type="PROSITE" id="PS50853"/>
    </source>
</evidence>
<dbReference type="InterPro" id="IPR028994">
    <property type="entry name" value="Integrin_alpha_N"/>
</dbReference>
<protein>
    <submittedName>
        <fullName evidence="6">VCBS repeat-containing protein</fullName>
    </submittedName>
</protein>
<dbReference type="InterPro" id="IPR045351">
    <property type="entry name" value="DUF6531"/>
</dbReference>
<dbReference type="GO" id="GO:0005509">
    <property type="term" value="F:calcium ion binding"/>
    <property type="evidence" value="ECO:0007669"/>
    <property type="project" value="InterPro"/>
</dbReference>
<dbReference type="PANTHER" id="PTHR32305">
    <property type="match status" value="1"/>
</dbReference>
<dbReference type="InterPro" id="IPR013783">
    <property type="entry name" value="Ig-like_fold"/>
</dbReference>
<dbReference type="InterPro" id="IPR011635">
    <property type="entry name" value="CARDB"/>
</dbReference>
<dbReference type="Pfam" id="PF07705">
    <property type="entry name" value="CARDB"/>
    <property type="match status" value="2"/>
</dbReference>
<dbReference type="RefSeq" id="WP_194447901.1">
    <property type="nucleotide sequence ID" value="NZ_CP063849.1"/>
</dbReference>
<dbReference type="NCBIfam" id="TIGR03696">
    <property type="entry name" value="Rhs_assc_core"/>
    <property type="match status" value="1"/>
</dbReference>
<dbReference type="Pfam" id="PF05345">
    <property type="entry name" value="He_PIG"/>
    <property type="match status" value="4"/>
</dbReference>
<dbReference type="InterPro" id="IPR050708">
    <property type="entry name" value="T6SS_VgrG/RHS"/>
</dbReference>
<keyword evidence="1 4" id="KW-0732">Signal</keyword>
<dbReference type="InterPro" id="IPR015919">
    <property type="entry name" value="Cadherin-like_sf"/>
</dbReference>
<evidence type="ECO:0000256" key="4">
    <source>
        <dbReference type="SAM" id="SignalP"/>
    </source>
</evidence>
<dbReference type="EMBL" id="CP063849">
    <property type="protein sequence ID" value="QOY86232.1"/>
    <property type="molecule type" value="Genomic_DNA"/>
</dbReference>
<name>A0A7S7NM86_PALFE</name>
<dbReference type="SUPFAM" id="SSF69318">
    <property type="entry name" value="Integrin alpha N-terminal domain"/>
    <property type="match status" value="2"/>
</dbReference>
<dbReference type="Gene3D" id="2.130.10.130">
    <property type="entry name" value="Integrin alpha, N-terminal"/>
    <property type="match status" value="2"/>
</dbReference>
<evidence type="ECO:0000256" key="2">
    <source>
        <dbReference type="ARBA" id="ARBA00022737"/>
    </source>
</evidence>
<sequence length="2466" mass="261396">MNTRTLSLCVLPLAAAGWLWSQATPDLVVTAITGSVTTDAQTLVTTGTLSATVKNQGSAATAGSFQVRAFEDRNANGKYDSGTDQSLGTATVNSALAVNAGTPVSITLGGTLQFKGNILYVLADSASAIAEQNEENNVRHTGQNSKFTPPASTALNPQVKWLRDTFFDVPASRAVTNTPVVGDVNGDGVPDVVFTTFELITGEFQNGVLRVVSGDTGSPLLSITDPALRVHPGAGVTLADIDGDGRPEIITADESCRLIAFEHDGGLKWRGIQQLAGPLAQTNCWVGISAADLNANGTINLVVGNMVFNANGTLLWTGAGSTGGFGATARASVVADLDLDGKLEVIAGPTAYRADGTIYWDKTGAAYGGWGLFDGFVAVGNFDADPYPEVVVRPNGSFSLYLLEHDGSLKWVSDAPGAFARGGPPVIADFDNDGQPEIGVADNAHFIVYETDGAMKWSVPILDGSSGVTSASVFDFNSDGSAEVVFADEQFFYIFRGTDGAILNQFPRSSSTALEMPVVADVDGDGHADIVVPAVPGGATPQLGVRVYSGANGNWANSRKLWNQHAYSITNINDDLTVPRVVTPNWLTPGLNNFRVNGLLPTSLTAPNSAPDLVPSLLRRIDSNFPAQTLLLARIGNGGSSPAGVHRVEFRNGSGGPLLGAVNTSHPLAPGEFEDVQVVWLNPPAGALNLVVTADTAAAVTEGDETNNVAAAQLLIGLGPTTAVDDLISRFKDSGADLKWTPVPGAASYNIYRRSGAAGATSIRNGLVTTLGSYSDQGLTNGTTYFYNVRWVDAKGLESPLGTESSATPIPRTQRGDTPPTITSSPITRVRTGVAYQYMPVAADPDAGEVLTWLLTAPPQGMTINSSTGRLDWTPGAGQGGAYRIQLRVRDSKGREALQAFNLFVETQVINNAPLFSSRPPTSGNVGRVYAYTLKATDPDAGEVLTFALVSGPGGMTVNPSTGLLQWTPSSAGTFPVSVRVSDIAGATANQSWSLLVVNQNHGPVITTTPPPTGRVGQTYSYAPKATDADAGDVLTWSLRAAPNGMTINPLTGVLLWNAAVAQIGSNPVTLEVRDIIGAIATQTWNITVSAVVNGPPVITSTAPTQSQVNGLYIYQVTATDPENDGLLYNLLTAPTGMTVSNLGKIQWTPAANQTGANSVTVRVGDTFGNGVTQSFVVTVSGADTTPPTVTILSPAPSTTVSGDVTVRGSVIDANLKSWELEYQVKGDASWTRLAEGTTNVTNAALAVLPSSLLADNPYLIRLVGRDQTQVATAFQEIIVSSGEYKPGAFSVTFNDMTVATAGMPIVMRRIYNSTKPYANDFGRGWSLGYGEFDLRSDASFNVFVTLPSGRRAKFAFAPIQSNPLFPTLDNNYVAPAGSGDELVNLDCPQFFGGAQGMVCLGGNAAFQPYNPRNFRLKTREGLTFLLSNGLVTEIQDRAGNRTQVAPNGVTSWTGRSVVITRDGSGRITEMADTRGARLRYTYDSLGRLLSVTDQLSKVTTFVYLGSTHYLTEIHSPNNCTGIKEEYDATGRVISSTDAAGQKTSIAYDVTGRTRTVTLPGGTIVTEAYDAQGNLLSRNDGTGRTTTYTYDAGNHLTSIQLPSGRRAVFTYDAAGNLLSEANTPLVGSPLVTSYQYTAQNLIDTITKPNGDTVRHIYDATGNLLTREVRNAANVLVESESSTWDAQARRITRTSGGVTKTFAYNATSDMISERWPSGATWNYSYDSAGNLVSWFDANGVQTQIEFDNYNKVTAVKQNGVTLARYSWNEFGKLASAIDGLNQATTYGYNCAAELVSVTDAQGHTHQYTRNSRSQVSASIDMLSRQTSFLYDGAGRETAHTTPDGGATSSVWSPDSMLSSLTRPTGGVIQTSYDGYGRIATETRPDRNITYTFDNLSRLLQGTEVHGLTTLQTAMTWNAANRLVTSTQTGGRTVSVAYDQSGRRTSLTAPDGSITNYSYDTDGRLSLIATGVNSTSFTYDGNGRRTLMTHSNGASVAYAYNGRGQLTSLILRNGSGGVIRSWLLSYDAVGRKTGAVMNDGTIAWTYDSLNRLTGETITSAGLGNRSRTWSYDAAGNRLDSGAVFGTDHRLVQNAANAFTYDASGNQTARGATNFTFDVMNQMKTGANIFANNDMFGRRIKRSADLDHVYDGLNLVQMYNFGTVFERFTLHPDTGEPLFLTQGANAFFYIPGLMRSIWAITDASGTVVQNYAYDAWGEMLQNNGNFLFSAVRYNPFTYTGAYLDIETGTYHMQARDYDPTLGRFLQKDPVLGSFYDPKSQHPYAYALNNPLNYTDPSGRVAAVEYMLMIKENHMLKASGAVAGTGLGFSGNILYFLGDFLGKVSPSGFDLATAWSQSAKAASNYGEAVNKVASYFDTEDLPFADGFINGIQAGNPAGCGVTAPGANNVLPPGFGNAPQLNGVGGLGFQPTIGPNGFSIQPKAPSILGFQAGGLGCGQSLANSWISANAP</sequence>
<dbReference type="NCBIfam" id="TIGR01643">
    <property type="entry name" value="YD_repeat_2x"/>
    <property type="match status" value="7"/>
</dbReference>
<dbReference type="InterPro" id="IPR003961">
    <property type="entry name" value="FN3_dom"/>
</dbReference>
<dbReference type="InterPro" id="IPR022385">
    <property type="entry name" value="Rhs_assc_core"/>
</dbReference>
<dbReference type="SUPFAM" id="SSF49265">
    <property type="entry name" value="Fibronectin type III"/>
    <property type="match status" value="1"/>
</dbReference>
<dbReference type="SUPFAM" id="SSF49313">
    <property type="entry name" value="Cadherin-like"/>
    <property type="match status" value="4"/>
</dbReference>
<organism evidence="6 7">
    <name type="scientific">Paludibaculum fermentans</name>
    <dbReference type="NCBI Taxonomy" id="1473598"/>
    <lineage>
        <taxon>Bacteria</taxon>
        <taxon>Pseudomonadati</taxon>
        <taxon>Acidobacteriota</taxon>
        <taxon>Terriglobia</taxon>
        <taxon>Bryobacterales</taxon>
        <taxon>Bryobacteraceae</taxon>
        <taxon>Paludibaculum</taxon>
    </lineage>
</organism>
<dbReference type="GO" id="GO:0016020">
    <property type="term" value="C:membrane"/>
    <property type="evidence" value="ECO:0007669"/>
    <property type="project" value="InterPro"/>
</dbReference>
<reference evidence="6 7" key="1">
    <citation type="submission" date="2020-10" db="EMBL/GenBank/DDBJ databases">
        <title>Complete genome sequence of Paludibaculum fermentans P105T, a facultatively anaerobic acidobacterium capable of dissimilatory Fe(III) reduction.</title>
        <authorList>
            <person name="Dedysh S.N."/>
            <person name="Beletsky A.V."/>
            <person name="Kulichevskaya I.S."/>
            <person name="Mardanov A.V."/>
            <person name="Ravin N.V."/>
        </authorList>
    </citation>
    <scope>NUCLEOTIDE SEQUENCE [LARGE SCALE GENOMIC DNA]</scope>
    <source>
        <strain evidence="6 7">P105</strain>
    </source>
</reference>
<gene>
    <name evidence="6" type="ORF">IRI77_25940</name>
</gene>
<evidence type="ECO:0000313" key="6">
    <source>
        <dbReference type="EMBL" id="QOY86232.1"/>
    </source>
</evidence>
<proteinExistence type="predicted"/>
<evidence type="ECO:0000313" key="7">
    <source>
        <dbReference type="Proteomes" id="UP000593892"/>
    </source>
</evidence>
<dbReference type="Gene3D" id="2.60.40.10">
    <property type="entry name" value="Immunoglobulins"/>
    <property type="match status" value="7"/>
</dbReference>
<dbReference type="PROSITE" id="PS50853">
    <property type="entry name" value="FN3"/>
    <property type="match status" value="1"/>
</dbReference>
<feature type="chain" id="PRO_5032317568" evidence="4">
    <location>
        <begin position="24"/>
        <end position="2466"/>
    </location>
</feature>
<dbReference type="Proteomes" id="UP000593892">
    <property type="component" value="Chromosome"/>
</dbReference>
<dbReference type="Pfam" id="PF20148">
    <property type="entry name" value="DUF6531"/>
    <property type="match status" value="1"/>
</dbReference>
<dbReference type="Pfam" id="PF13517">
    <property type="entry name" value="FG-GAP_3"/>
    <property type="match status" value="2"/>
</dbReference>
<keyword evidence="2" id="KW-0677">Repeat</keyword>
<dbReference type="InterPro" id="IPR013517">
    <property type="entry name" value="FG-GAP"/>
</dbReference>
<evidence type="ECO:0000256" key="1">
    <source>
        <dbReference type="ARBA" id="ARBA00022729"/>
    </source>
</evidence>
<accession>A0A7S7NM86</accession>